<dbReference type="RefSeq" id="WP_264308182.1">
    <property type="nucleotide sequence ID" value="NZ_CP109635.1"/>
</dbReference>
<organism evidence="1 2">
    <name type="scientific">Lactococcus garvieae</name>
    <dbReference type="NCBI Taxonomy" id="1363"/>
    <lineage>
        <taxon>Bacteria</taxon>
        <taxon>Bacillati</taxon>
        <taxon>Bacillota</taxon>
        <taxon>Bacilli</taxon>
        <taxon>Lactobacillales</taxon>
        <taxon>Streptococcaceae</taxon>
        <taxon>Lactococcus</taxon>
    </lineage>
</organism>
<accession>A0AA46TVE6</accession>
<gene>
    <name evidence="1" type="ORF">OF801_10375</name>
</gene>
<name>A0AA46TVE6_9LACT</name>
<evidence type="ECO:0000313" key="1">
    <source>
        <dbReference type="EMBL" id="UYT10329.1"/>
    </source>
</evidence>
<sequence length="299" mass="35476">MITNYTIKVEATSENSIKEIFLEKMEYAFIIVYFYNYLMDGYTIEKSILHAEIKSMFSELQRMSLHTNFDFSKRKIGLAINKFDTQQIPSLLKTPETMEEFILRADNCKDIIRDILEKLEEVAEEQKDSHLLEYLRPEIDKFKRKKMSKEIRLLTAIRNSYAHRVELKDPNMKKVEIDTNHNADFTGKVFGAKIENKNNLIINFTKFNYQANSPEEAEVREYFKIPTTEIHNSIRQLYFILYNLNKELKKNVSLEYIDRAFSPIGPPYTELQTMMMLSHIGLVSLMYQHDENKEYKVIR</sequence>
<dbReference type="EMBL" id="CP109635">
    <property type="protein sequence ID" value="UYT10329.1"/>
    <property type="molecule type" value="Genomic_DNA"/>
</dbReference>
<evidence type="ECO:0000313" key="2">
    <source>
        <dbReference type="Proteomes" id="UP001164042"/>
    </source>
</evidence>
<reference evidence="1" key="1">
    <citation type="submission" date="2022-10" db="EMBL/GenBank/DDBJ databases">
        <title>Genome assembly of Lactococcus garvieae isolates from cricket gut.</title>
        <authorList>
            <person name="Luecke A.R."/>
            <person name="Brown A.M.V."/>
            <person name="Wakeman C.A."/>
        </authorList>
    </citation>
    <scope>NUCLEOTIDE SEQUENCE</scope>
    <source>
        <strain evidence="1">Alexii-11_2</strain>
    </source>
</reference>
<protein>
    <submittedName>
        <fullName evidence="1">Uncharacterized protein</fullName>
    </submittedName>
</protein>
<dbReference type="Proteomes" id="UP001164042">
    <property type="component" value="Chromosome"/>
</dbReference>
<dbReference type="AlphaFoldDB" id="A0AA46TVE6"/>
<proteinExistence type="predicted"/>